<dbReference type="RefSeq" id="WP_128756137.1">
    <property type="nucleotide sequence ID" value="NZ_QOVM01000001.1"/>
</dbReference>
<dbReference type="Proteomes" id="UP000289238">
    <property type="component" value="Unassembled WGS sequence"/>
</dbReference>
<organism evidence="3 4">
    <name type="scientific">Leeuwenhoekiella aequorea</name>
    <dbReference type="NCBI Taxonomy" id="283736"/>
    <lineage>
        <taxon>Bacteria</taxon>
        <taxon>Pseudomonadati</taxon>
        <taxon>Bacteroidota</taxon>
        <taxon>Flavobacteriia</taxon>
        <taxon>Flavobacteriales</taxon>
        <taxon>Flavobacteriaceae</taxon>
        <taxon>Leeuwenhoekiella</taxon>
    </lineage>
</organism>
<name>A0A4V1KRC1_9FLAO</name>
<sequence length="500" mass="55206">MKDKKKIDRLYQEKFKDFTIEPSENVWAGIAAQQNKQKKRIIPLWFQLSGAAAVLILLLLAGTFWFKTENKINTPQLVNQEENITPDSIQKNGSEGYATTDPESRDTEKDATSTESTSVKANEKYSVDKYERINTGNESTFKKTAVVNNNQGFPRNSSVVKTGNLEGSENTPVVNSKTTASDTSTKPNEALINTNLSRKDDAVESAVAQNKSATSKSTENQTAEDIDPDALQQLANKKTNAAVAASEDNTESARLTRWGITPMVAPVYYDSFSGSGISEQFSDNTKKADVNLSYGVQVSYAVTNRLTVRSGINKVDLGYTTEQIGFTPSISARNPTAMISSIDYNENSKIIQLDNNNIQGLPNLPSNNQTEFATNIVSQKNTSLRQDLGYIEIPIEAEYALINKKVGLQLIGGISSLFLNKNSIFLEEEGNLVSELGKSNSLNNTSFSTNAGLGIDYKFTDKVQFKLEPMFKYQLNAYTKSVSDFKPYYLGLYTGVSFRF</sequence>
<dbReference type="AlphaFoldDB" id="A0A4V1KRC1"/>
<feature type="transmembrane region" description="Helical" evidence="2">
    <location>
        <begin position="44"/>
        <end position="66"/>
    </location>
</feature>
<feature type="region of interest" description="Disordered" evidence="1">
    <location>
        <begin position="77"/>
        <end position="120"/>
    </location>
</feature>
<dbReference type="InterPro" id="IPR011250">
    <property type="entry name" value="OMP/PagP_B-barrel"/>
</dbReference>
<evidence type="ECO:0000256" key="2">
    <source>
        <dbReference type="SAM" id="Phobius"/>
    </source>
</evidence>
<feature type="compositionally biased region" description="Polar residues" evidence="1">
    <location>
        <begin position="77"/>
        <end position="93"/>
    </location>
</feature>
<dbReference type="SUPFAM" id="SSF56925">
    <property type="entry name" value="OMPA-like"/>
    <property type="match status" value="1"/>
</dbReference>
<feature type="compositionally biased region" description="Polar residues" evidence="1">
    <location>
        <begin position="207"/>
        <end position="221"/>
    </location>
</feature>
<feature type="region of interest" description="Disordered" evidence="1">
    <location>
        <begin position="146"/>
        <end position="226"/>
    </location>
</feature>
<feature type="compositionally biased region" description="Basic and acidic residues" evidence="1">
    <location>
        <begin position="102"/>
        <end position="112"/>
    </location>
</feature>
<evidence type="ECO:0000313" key="3">
    <source>
        <dbReference type="EMBL" id="RXG24392.1"/>
    </source>
</evidence>
<evidence type="ECO:0000256" key="1">
    <source>
        <dbReference type="SAM" id="MobiDB-lite"/>
    </source>
</evidence>
<evidence type="ECO:0000313" key="4">
    <source>
        <dbReference type="Proteomes" id="UP000289238"/>
    </source>
</evidence>
<keyword evidence="2" id="KW-0812">Transmembrane</keyword>
<reference evidence="3 4" key="1">
    <citation type="submission" date="2018-07" db="EMBL/GenBank/DDBJ databases">
        <title>Leeuwenhoekiella genomics.</title>
        <authorList>
            <person name="Tahon G."/>
            <person name="Willems A."/>
        </authorList>
    </citation>
    <scope>NUCLEOTIDE SEQUENCE [LARGE SCALE GENOMIC DNA]</scope>
    <source>
        <strain evidence="3 4">LMG 22550</strain>
    </source>
</reference>
<protein>
    <submittedName>
        <fullName evidence="3">Outer membrane protein with beta-barrel domain</fullName>
    </submittedName>
</protein>
<keyword evidence="2" id="KW-1133">Transmembrane helix</keyword>
<proteinExistence type="predicted"/>
<dbReference type="OrthoDB" id="1113942at2"/>
<accession>A0A4V1KRC1</accession>
<comment type="caution">
    <text evidence="3">The sequence shown here is derived from an EMBL/GenBank/DDBJ whole genome shotgun (WGS) entry which is preliminary data.</text>
</comment>
<keyword evidence="2" id="KW-0472">Membrane</keyword>
<dbReference type="EMBL" id="QOVM01000001">
    <property type="protein sequence ID" value="RXG24392.1"/>
    <property type="molecule type" value="Genomic_DNA"/>
</dbReference>
<keyword evidence="4" id="KW-1185">Reference proteome</keyword>
<gene>
    <name evidence="3" type="ORF">DSM00_180</name>
</gene>
<feature type="compositionally biased region" description="Polar residues" evidence="1">
    <location>
        <begin position="146"/>
        <end position="196"/>
    </location>
</feature>